<dbReference type="EMBL" id="BMAU01021306">
    <property type="protein sequence ID" value="GFY11664.1"/>
    <property type="molecule type" value="Genomic_DNA"/>
</dbReference>
<organism evidence="2 3">
    <name type="scientific">Trichonephila clavipes</name>
    <name type="common">Golden silk orbweaver</name>
    <name type="synonym">Nephila clavipes</name>
    <dbReference type="NCBI Taxonomy" id="2585209"/>
    <lineage>
        <taxon>Eukaryota</taxon>
        <taxon>Metazoa</taxon>
        <taxon>Ecdysozoa</taxon>
        <taxon>Arthropoda</taxon>
        <taxon>Chelicerata</taxon>
        <taxon>Arachnida</taxon>
        <taxon>Araneae</taxon>
        <taxon>Araneomorphae</taxon>
        <taxon>Entelegynae</taxon>
        <taxon>Araneoidea</taxon>
        <taxon>Nephilidae</taxon>
        <taxon>Trichonephila</taxon>
    </lineage>
</organism>
<name>A0A8X6VLC7_TRICX</name>
<accession>A0A8X6VLC7</accession>
<dbReference type="Proteomes" id="UP000887159">
    <property type="component" value="Unassembled WGS sequence"/>
</dbReference>
<comment type="caution">
    <text evidence="2">The sequence shown here is derived from an EMBL/GenBank/DDBJ whole genome shotgun (WGS) entry which is preliminary data.</text>
</comment>
<dbReference type="AlphaFoldDB" id="A0A8X6VLC7"/>
<sequence length="169" mass="19185">MEIELAIPLSFQTIILKFSLNLPSSMICRIVIHQNQCVTDSSGVWVNLLIKDRASVSHTSENSSMDRTQFRATPERDHHPNHDSTTSVIMRFNTEGWVVPGAFQISTHPVSLFSVHLDFSESVRAQETYSFAQEEEAHLCRLKHTQRIVLPQHLHCEGIVRQCSQDSSS</sequence>
<evidence type="ECO:0000313" key="3">
    <source>
        <dbReference type="Proteomes" id="UP000887159"/>
    </source>
</evidence>
<reference evidence="2" key="1">
    <citation type="submission" date="2020-08" db="EMBL/GenBank/DDBJ databases">
        <title>Multicomponent nature underlies the extraordinary mechanical properties of spider dragline silk.</title>
        <authorList>
            <person name="Kono N."/>
            <person name="Nakamura H."/>
            <person name="Mori M."/>
            <person name="Yoshida Y."/>
            <person name="Ohtoshi R."/>
            <person name="Malay A.D."/>
            <person name="Moran D.A.P."/>
            <person name="Tomita M."/>
            <person name="Numata K."/>
            <person name="Arakawa K."/>
        </authorList>
    </citation>
    <scope>NUCLEOTIDE SEQUENCE</scope>
</reference>
<feature type="region of interest" description="Disordered" evidence="1">
    <location>
        <begin position="59"/>
        <end position="84"/>
    </location>
</feature>
<evidence type="ECO:0000313" key="2">
    <source>
        <dbReference type="EMBL" id="GFY11664.1"/>
    </source>
</evidence>
<protein>
    <submittedName>
        <fullName evidence="2">Uncharacterized protein</fullName>
    </submittedName>
</protein>
<keyword evidence="3" id="KW-1185">Reference proteome</keyword>
<evidence type="ECO:0000256" key="1">
    <source>
        <dbReference type="SAM" id="MobiDB-lite"/>
    </source>
</evidence>
<gene>
    <name evidence="2" type="ORF">TNCV_4231331</name>
</gene>
<proteinExistence type="predicted"/>
<feature type="compositionally biased region" description="Basic and acidic residues" evidence="1">
    <location>
        <begin position="73"/>
        <end position="82"/>
    </location>
</feature>
<feature type="compositionally biased region" description="Polar residues" evidence="1">
    <location>
        <begin position="59"/>
        <end position="71"/>
    </location>
</feature>